<proteinExistence type="inferred from homology"/>
<dbReference type="InterPro" id="IPR048395">
    <property type="entry name" value="Glyco_hydro_31_C"/>
</dbReference>
<organism evidence="6 7">
    <name type="scientific">Amycolatopsis xylanica</name>
    <dbReference type="NCBI Taxonomy" id="589385"/>
    <lineage>
        <taxon>Bacteria</taxon>
        <taxon>Bacillati</taxon>
        <taxon>Actinomycetota</taxon>
        <taxon>Actinomycetes</taxon>
        <taxon>Pseudonocardiales</taxon>
        <taxon>Pseudonocardiaceae</taxon>
        <taxon>Amycolatopsis</taxon>
    </lineage>
</organism>
<keyword evidence="2" id="KW-0326">Glycosidase</keyword>
<dbReference type="RefSeq" id="WP_176968634.1">
    <property type="nucleotide sequence ID" value="NZ_FNON01000003.1"/>
</dbReference>
<evidence type="ECO:0000313" key="6">
    <source>
        <dbReference type="EMBL" id="SDX63119.1"/>
    </source>
</evidence>
<keyword evidence="3" id="KW-0732">Signal</keyword>
<dbReference type="AlphaFoldDB" id="A0A1H3DBR6"/>
<comment type="similarity">
    <text evidence="1 2">Belongs to the glycosyl hydrolase 31 family.</text>
</comment>
<dbReference type="InterPro" id="IPR013780">
    <property type="entry name" value="Glyco_hydro_b"/>
</dbReference>
<dbReference type="GO" id="GO:0005975">
    <property type="term" value="P:carbohydrate metabolic process"/>
    <property type="evidence" value="ECO:0007669"/>
    <property type="project" value="InterPro"/>
</dbReference>
<protein>
    <submittedName>
        <fullName evidence="6">Alpha-D-xyloside xylohydrolase</fullName>
    </submittedName>
</protein>
<dbReference type="InterPro" id="IPR000322">
    <property type="entry name" value="Glyco_hydro_31_TIM"/>
</dbReference>
<dbReference type="PANTHER" id="PTHR43863">
    <property type="entry name" value="HYDROLASE, PUTATIVE (AFU_ORTHOLOGUE AFUA_1G03140)-RELATED"/>
    <property type="match status" value="1"/>
</dbReference>
<evidence type="ECO:0000259" key="5">
    <source>
        <dbReference type="Pfam" id="PF21365"/>
    </source>
</evidence>
<dbReference type="InterPro" id="IPR011013">
    <property type="entry name" value="Gal_mutarotase_sf_dom"/>
</dbReference>
<dbReference type="SUPFAM" id="SSF51445">
    <property type="entry name" value="(Trans)glycosidases"/>
    <property type="match status" value="1"/>
</dbReference>
<accession>A0A1H3DBR6</accession>
<dbReference type="Gene3D" id="3.20.20.80">
    <property type="entry name" value="Glycosidases"/>
    <property type="match status" value="1"/>
</dbReference>
<feature type="domain" description="Glycoside hydrolase family 31 TIM barrel" evidence="4">
    <location>
        <begin position="276"/>
        <end position="598"/>
    </location>
</feature>
<dbReference type="PANTHER" id="PTHR43863:SF2">
    <property type="entry name" value="MALTASE-GLUCOAMYLASE"/>
    <property type="match status" value="1"/>
</dbReference>
<feature type="signal peptide" evidence="3">
    <location>
        <begin position="1"/>
        <end position="32"/>
    </location>
</feature>
<evidence type="ECO:0000256" key="1">
    <source>
        <dbReference type="ARBA" id="ARBA00007806"/>
    </source>
</evidence>
<sequence>MDGVRRTIRRRRSRGVRRAMATVALLAGVAAAGTGVPSAAAQSPGDTIRWSVEKAPFRLSFTSHGRPLIAQSAGDTAGPGGRMAYQTSDGTPHRLTNLLRRDGATYTVATDEPSRTARVSVKSTPRGVRVEWRFEPSAGVTQVYESLTGNDAEHFLGGGANALYTDLRHKVLMNKALFTSAGTLNRCNRSGMPSPFFLSNQGYGVFPETDAIGRIAMPNAVDDPPHCNTSPPPCPVLLGQPDRTQLCFKTDRLDYELYAGSVSDVVRAYTAKAGHPTMPPVRQFALTHWRDTVADQATVVDDVKQMISRGIPMSTEWIDNPWETSTKLPEESQNSKWACNGTLTFDPVQFPDPKQMVADLKAMGVHLGLWISPHVREVAGGRPCPPTDYPPGSFIQTTRTTDPLQLDLTNPATLAHFKAKLEKLFSLGIDMVKGDRGEEFELEDAKFAAGTGTDLMNTNPTRYAQATVDVLRKLYGDQYTMLWRGGYTGVPSIVNGVWGGDPQATFDGMRLSVTRGLNMWLTGHPVWGTDTGGFNGGPSGYPSPTLFTRWSQFSAVSPIFEVGGAGRNATPWKYDDATVARFKKSVLLHYALFPYLYGLAQQASRTGEPIARPLAYNYPADEQAWTADQHMMVGKDLLAVPVSADRNEADAAAGQPTPVDVYLPAGNWIDLHTGAVVTGGQRFVRNSTLDDFPLYLRAGAAIGFNQRIDDVWPQPWNVNDLDREDRTGWTYAPGEGLTHATSPTGGTFLGHTAHGTTNLVLTGAPRETQVMVATQAKPRLVLIDGRPIPETTASLSDKTVGWSMKPGPFGGLLLKLSPHFGLSTVTLVS</sequence>
<name>A0A1H3DBR6_9PSEU</name>
<gene>
    <name evidence="6" type="ORF">SAMN05421504_103308</name>
</gene>
<dbReference type="Proteomes" id="UP000199515">
    <property type="component" value="Unassembled WGS sequence"/>
</dbReference>
<evidence type="ECO:0000259" key="4">
    <source>
        <dbReference type="Pfam" id="PF01055"/>
    </source>
</evidence>
<evidence type="ECO:0000313" key="7">
    <source>
        <dbReference type="Proteomes" id="UP000199515"/>
    </source>
</evidence>
<dbReference type="Gene3D" id="2.60.40.1180">
    <property type="entry name" value="Golgi alpha-mannosidase II"/>
    <property type="match status" value="1"/>
</dbReference>
<dbReference type="CDD" id="cd14752">
    <property type="entry name" value="GH31_N"/>
    <property type="match status" value="1"/>
</dbReference>
<dbReference type="Pfam" id="PF21365">
    <property type="entry name" value="Glyco_hydro_31_3rd"/>
    <property type="match status" value="1"/>
</dbReference>
<dbReference type="GO" id="GO:0004553">
    <property type="term" value="F:hydrolase activity, hydrolyzing O-glycosyl compounds"/>
    <property type="evidence" value="ECO:0007669"/>
    <property type="project" value="InterPro"/>
</dbReference>
<dbReference type="Gene3D" id="2.60.40.1760">
    <property type="entry name" value="glycosyl hydrolase (family 31)"/>
    <property type="match status" value="1"/>
</dbReference>
<evidence type="ECO:0000256" key="3">
    <source>
        <dbReference type="SAM" id="SignalP"/>
    </source>
</evidence>
<feature type="chain" id="PRO_5038706542" evidence="3">
    <location>
        <begin position="33"/>
        <end position="829"/>
    </location>
</feature>
<feature type="domain" description="Glycosyl hydrolase family 31 C-terminal" evidence="5">
    <location>
        <begin position="607"/>
        <end position="702"/>
    </location>
</feature>
<keyword evidence="2 6" id="KW-0378">Hydrolase</keyword>
<dbReference type="STRING" id="589385.SAMN05421504_103308"/>
<dbReference type="Pfam" id="PF01055">
    <property type="entry name" value="Glyco_hydro_31_2nd"/>
    <property type="match status" value="1"/>
</dbReference>
<dbReference type="SUPFAM" id="SSF74650">
    <property type="entry name" value="Galactose mutarotase-like"/>
    <property type="match status" value="1"/>
</dbReference>
<keyword evidence="7" id="KW-1185">Reference proteome</keyword>
<reference evidence="6 7" key="1">
    <citation type="submission" date="2016-10" db="EMBL/GenBank/DDBJ databases">
        <authorList>
            <person name="de Groot N.N."/>
        </authorList>
    </citation>
    <scope>NUCLEOTIDE SEQUENCE [LARGE SCALE GENOMIC DNA]</scope>
    <source>
        <strain evidence="6 7">CPCC 202699</strain>
    </source>
</reference>
<dbReference type="InterPro" id="IPR017853">
    <property type="entry name" value="GH"/>
</dbReference>
<dbReference type="SUPFAM" id="SSF51011">
    <property type="entry name" value="Glycosyl hydrolase domain"/>
    <property type="match status" value="1"/>
</dbReference>
<dbReference type="InterPro" id="IPR051816">
    <property type="entry name" value="Glycosyl_Hydrolase_31"/>
</dbReference>
<dbReference type="GO" id="GO:0030246">
    <property type="term" value="F:carbohydrate binding"/>
    <property type="evidence" value="ECO:0007669"/>
    <property type="project" value="InterPro"/>
</dbReference>
<dbReference type="EMBL" id="FNON01000003">
    <property type="protein sequence ID" value="SDX63119.1"/>
    <property type="molecule type" value="Genomic_DNA"/>
</dbReference>
<evidence type="ECO:0000256" key="2">
    <source>
        <dbReference type="RuleBase" id="RU361185"/>
    </source>
</evidence>